<dbReference type="STRING" id="1149755.A0A2J6SAA9"/>
<protein>
    <recommendedName>
        <fullName evidence="4">Zn(2)-C6 fungal-type domain-containing protein</fullName>
    </recommendedName>
</protein>
<dbReference type="InterPro" id="IPR001138">
    <property type="entry name" value="Zn2Cys6_DnaBD"/>
</dbReference>
<proteinExistence type="predicted"/>
<gene>
    <name evidence="5" type="ORF">L207DRAFT_162901</name>
</gene>
<dbReference type="SMART" id="SM00066">
    <property type="entry name" value="GAL4"/>
    <property type="match status" value="1"/>
</dbReference>
<dbReference type="InterPro" id="IPR021858">
    <property type="entry name" value="Fun_TF"/>
</dbReference>
<dbReference type="Proteomes" id="UP000235786">
    <property type="component" value="Unassembled WGS sequence"/>
</dbReference>
<keyword evidence="2" id="KW-0539">Nucleus</keyword>
<evidence type="ECO:0000313" key="5">
    <source>
        <dbReference type="EMBL" id="PMD47703.1"/>
    </source>
</evidence>
<dbReference type="PANTHER" id="PTHR37534:SF3">
    <property type="entry name" value="ZN(II)2CYS6 TRANSCRIPTION FACTOR (EUROFUNG)"/>
    <property type="match status" value="1"/>
</dbReference>
<dbReference type="InterPro" id="IPR036864">
    <property type="entry name" value="Zn2-C6_fun-type_DNA-bd_sf"/>
</dbReference>
<feature type="region of interest" description="Disordered" evidence="3">
    <location>
        <begin position="295"/>
        <end position="337"/>
    </location>
</feature>
<dbReference type="EMBL" id="KZ613938">
    <property type="protein sequence ID" value="PMD47703.1"/>
    <property type="molecule type" value="Genomic_DNA"/>
</dbReference>
<feature type="compositionally biased region" description="Polar residues" evidence="3">
    <location>
        <begin position="52"/>
        <end position="66"/>
    </location>
</feature>
<dbReference type="OrthoDB" id="5319341at2759"/>
<evidence type="ECO:0000256" key="2">
    <source>
        <dbReference type="ARBA" id="ARBA00023242"/>
    </source>
</evidence>
<dbReference type="GO" id="GO:0000981">
    <property type="term" value="F:DNA-binding transcription factor activity, RNA polymerase II-specific"/>
    <property type="evidence" value="ECO:0007669"/>
    <property type="project" value="InterPro"/>
</dbReference>
<dbReference type="GO" id="GO:0005634">
    <property type="term" value="C:nucleus"/>
    <property type="evidence" value="ECO:0007669"/>
    <property type="project" value="UniProtKB-SubCell"/>
</dbReference>
<dbReference type="PANTHER" id="PTHR37534">
    <property type="entry name" value="TRANSCRIPTIONAL ACTIVATOR PROTEIN UGA3"/>
    <property type="match status" value="1"/>
</dbReference>
<evidence type="ECO:0000256" key="3">
    <source>
        <dbReference type="SAM" id="MobiDB-lite"/>
    </source>
</evidence>
<evidence type="ECO:0000313" key="6">
    <source>
        <dbReference type="Proteomes" id="UP000235786"/>
    </source>
</evidence>
<feature type="compositionally biased region" description="Basic residues" evidence="3">
    <location>
        <begin position="74"/>
        <end position="87"/>
    </location>
</feature>
<evidence type="ECO:0000259" key="4">
    <source>
        <dbReference type="PROSITE" id="PS50048"/>
    </source>
</evidence>
<dbReference type="CDD" id="cd12148">
    <property type="entry name" value="fungal_TF_MHR"/>
    <property type="match status" value="1"/>
</dbReference>
<accession>A0A2J6SAA9</accession>
<organism evidence="5 6">
    <name type="scientific">Hyaloscypha variabilis (strain UAMH 11265 / GT02V1 / F)</name>
    <name type="common">Meliniomyces variabilis</name>
    <dbReference type="NCBI Taxonomy" id="1149755"/>
    <lineage>
        <taxon>Eukaryota</taxon>
        <taxon>Fungi</taxon>
        <taxon>Dikarya</taxon>
        <taxon>Ascomycota</taxon>
        <taxon>Pezizomycotina</taxon>
        <taxon>Leotiomycetes</taxon>
        <taxon>Helotiales</taxon>
        <taxon>Hyaloscyphaceae</taxon>
        <taxon>Hyaloscypha</taxon>
        <taxon>Hyaloscypha variabilis</taxon>
    </lineage>
</organism>
<evidence type="ECO:0000256" key="1">
    <source>
        <dbReference type="ARBA" id="ARBA00004123"/>
    </source>
</evidence>
<dbReference type="PROSITE" id="PS50048">
    <property type="entry name" value="ZN2_CY6_FUNGAL_2"/>
    <property type="match status" value="1"/>
</dbReference>
<name>A0A2J6SAA9_HYAVF</name>
<reference evidence="5 6" key="1">
    <citation type="submission" date="2016-04" db="EMBL/GenBank/DDBJ databases">
        <title>A degradative enzymes factory behind the ericoid mycorrhizal symbiosis.</title>
        <authorList>
            <consortium name="DOE Joint Genome Institute"/>
            <person name="Martino E."/>
            <person name="Morin E."/>
            <person name="Grelet G."/>
            <person name="Kuo A."/>
            <person name="Kohler A."/>
            <person name="Daghino S."/>
            <person name="Barry K."/>
            <person name="Choi C."/>
            <person name="Cichocki N."/>
            <person name="Clum A."/>
            <person name="Copeland A."/>
            <person name="Hainaut M."/>
            <person name="Haridas S."/>
            <person name="Labutti K."/>
            <person name="Lindquist E."/>
            <person name="Lipzen A."/>
            <person name="Khouja H.-R."/>
            <person name="Murat C."/>
            <person name="Ohm R."/>
            <person name="Olson A."/>
            <person name="Spatafora J."/>
            <person name="Veneault-Fourrey C."/>
            <person name="Henrissat B."/>
            <person name="Grigoriev I."/>
            <person name="Martin F."/>
            <person name="Perotto S."/>
        </authorList>
    </citation>
    <scope>NUCLEOTIDE SEQUENCE [LARGE SCALE GENOMIC DNA]</scope>
    <source>
        <strain evidence="5 6">F</strain>
    </source>
</reference>
<sequence length="715" mass="80367">MLNEAMSARISFSNYHSHSNSLDLTAHVPCELVMGLTPGDCQRLQQFDDFSSKSTSGALLSPNSTMTDEERSLSRKPRHRQSRGRGLRKTTGCITCRRRHVKCDEERPHCHRCMKGGQTCIYADRRSEPIVRSDNRTSEVISDPSQTSHQQPAPSWQTSPQQTLHYAQPLASLLENGSPGSTETPSFQKHLSATSTNGFILGNQASVLPDHAAQQVMSPEMSHAGTAFSLGSNDTGSLVARSVSSQPTFNVAISRWFDMLVGDSAFENGFSDFDVSMDEPNNFDTPREPDRMATPYMGHLNNTPTATGIEAASPSSSSPQLLERSAPGPDRSAIAEKSKWQTPTEIELLPYEQLIFRNFVQRISHWIDLFDPTQSFSTFVPHLAMRNTGLMKAILALSARHISLNTGIIPEQTHDRNDALQYYNETLHYLSKAMQYETYKTSLELLATALIVSTYEMLDGSGKDWERHLQGVFWIQRSQVIHGDSKGLKQAVWWAWLQQDVWAAFREKRKTFTFWKPTRRFDDMNPYELAARSVYVIAKVVNYCSREETEAGDISLRIERADQLQAMLDEWERYLTTEFTALPFKTDSAEEAFEPLWIHPPAFGVALQLHYSARLLLLLNKPSKGGFGGYLEQSRMISKLVNNICGIAVTLTDHASSVMCSQCLYIAGMCVQGARQRESVLEMLDGCRRRMGWPIASLGEELQTFWNTSETMPNG</sequence>
<dbReference type="PROSITE" id="PS00463">
    <property type="entry name" value="ZN2_CY6_FUNGAL_1"/>
    <property type="match status" value="1"/>
</dbReference>
<dbReference type="CDD" id="cd00067">
    <property type="entry name" value="GAL4"/>
    <property type="match status" value="1"/>
</dbReference>
<feature type="domain" description="Zn(2)-C6 fungal-type" evidence="4">
    <location>
        <begin position="92"/>
        <end position="122"/>
    </location>
</feature>
<dbReference type="GO" id="GO:0045944">
    <property type="term" value="P:positive regulation of transcription by RNA polymerase II"/>
    <property type="evidence" value="ECO:0007669"/>
    <property type="project" value="TreeGrafter"/>
</dbReference>
<feature type="region of interest" description="Disordered" evidence="3">
    <location>
        <begin position="52"/>
        <end position="87"/>
    </location>
</feature>
<dbReference type="SUPFAM" id="SSF57701">
    <property type="entry name" value="Zn2/Cys6 DNA-binding domain"/>
    <property type="match status" value="1"/>
</dbReference>
<dbReference type="Pfam" id="PF00172">
    <property type="entry name" value="Zn_clus"/>
    <property type="match status" value="1"/>
</dbReference>
<feature type="compositionally biased region" description="Polar residues" evidence="3">
    <location>
        <begin position="138"/>
        <end position="161"/>
    </location>
</feature>
<dbReference type="Pfam" id="PF11951">
    <property type="entry name" value="Fungal_trans_2"/>
    <property type="match status" value="1"/>
</dbReference>
<comment type="subcellular location">
    <subcellularLocation>
        <location evidence="1">Nucleus</location>
    </subcellularLocation>
</comment>
<feature type="region of interest" description="Disordered" evidence="3">
    <location>
        <begin position="131"/>
        <end position="161"/>
    </location>
</feature>
<dbReference type="GO" id="GO:0008270">
    <property type="term" value="F:zinc ion binding"/>
    <property type="evidence" value="ECO:0007669"/>
    <property type="project" value="InterPro"/>
</dbReference>
<dbReference type="AlphaFoldDB" id="A0A2J6SAA9"/>
<keyword evidence="6" id="KW-1185">Reference proteome</keyword>
<dbReference type="Gene3D" id="4.10.240.10">
    <property type="entry name" value="Zn(2)-C6 fungal-type DNA-binding domain"/>
    <property type="match status" value="1"/>
</dbReference>
<dbReference type="GO" id="GO:0000976">
    <property type="term" value="F:transcription cis-regulatory region binding"/>
    <property type="evidence" value="ECO:0007669"/>
    <property type="project" value="TreeGrafter"/>
</dbReference>